<name>A0ABP7YPA8_9ACTN</name>
<proteinExistence type="predicted"/>
<reference evidence="2" key="1">
    <citation type="journal article" date="2019" name="Int. J. Syst. Evol. Microbiol.">
        <title>The Global Catalogue of Microorganisms (GCM) 10K type strain sequencing project: providing services to taxonomists for standard genome sequencing and annotation.</title>
        <authorList>
            <consortium name="The Broad Institute Genomics Platform"/>
            <consortium name="The Broad Institute Genome Sequencing Center for Infectious Disease"/>
            <person name="Wu L."/>
            <person name="Ma J."/>
        </authorList>
    </citation>
    <scope>NUCLEOTIDE SEQUENCE [LARGE SCALE GENOMIC DNA]</scope>
    <source>
        <strain evidence="2">JCM 17589</strain>
    </source>
</reference>
<evidence type="ECO:0000313" key="1">
    <source>
        <dbReference type="EMBL" id="GAA4139215.1"/>
    </source>
</evidence>
<dbReference type="Proteomes" id="UP001501845">
    <property type="component" value="Unassembled WGS sequence"/>
</dbReference>
<keyword evidence="2" id="KW-1185">Reference proteome</keyword>
<accession>A0ABP7YPA8</accession>
<sequence>MGGRTTRRLHTLAVDRARMYDCFGDVDRVPELLGRVERGDDAEAWEELGRRLLLECEMVFPASFAALPRLVRLASHSARARTLAGLIVTCVPSPHGCDDLLPGCADAIRAFREILDQHLRSRPDDYLASFRFLLATEQQYHWSAVLGDFSDDFYEVACPHCAVDVTIAIGAYGRYSALRDWHLGDVDRRDLRPADPAALSGVGRRMHATAVRDGQGSLADGIAHLFGHAECPRCASVFHVAEEYTSANRPVM</sequence>
<organism evidence="1 2">
    <name type="scientific">Streptomyces tunisiensis</name>
    <dbReference type="NCBI Taxonomy" id="948699"/>
    <lineage>
        <taxon>Bacteria</taxon>
        <taxon>Bacillati</taxon>
        <taxon>Actinomycetota</taxon>
        <taxon>Actinomycetes</taxon>
        <taxon>Kitasatosporales</taxon>
        <taxon>Streptomycetaceae</taxon>
        <taxon>Streptomyces</taxon>
    </lineage>
</organism>
<dbReference type="EMBL" id="BAABBU010000016">
    <property type="protein sequence ID" value="GAA4139215.1"/>
    <property type="molecule type" value="Genomic_DNA"/>
</dbReference>
<gene>
    <name evidence="1" type="ORF">GCM10022285_37170</name>
</gene>
<protein>
    <submittedName>
        <fullName evidence="1">Uncharacterized protein</fullName>
    </submittedName>
</protein>
<comment type="caution">
    <text evidence="1">The sequence shown here is derived from an EMBL/GenBank/DDBJ whole genome shotgun (WGS) entry which is preliminary data.</text>
</comment>
<evidence type="ECO:0000313" key="2">
    <source>
        <dbReference type="Proteomes" id="UP001501845"/>
    </source>
</evidence>